<gene>
    <name evidence="1" type="ordered locus">KSE_58480</name>
</gene>
<dbReference type="STRING" id="452652.KSE_58480"/>
<organism evidence="1 2">
    <name type="scientific">Kitasatospora setae (strain ATCC 33774 / DSM 43861 / JCM 3304 / KCC A-0304 / NBRC 14216 / KM-6054)</name>
    <name type="common">Streptomyces setae</name>
    <dbReference type="NCBI Taxonomy" id="452652"/>
    <lineage>
        <taxon>Bacteria</taxon>
        <taxon>Bacillati</taxon>
        <taxon>Actinomycetota</taxon>
        <taxon>Actinomycetes</taxon>
        <taxon>Kitasatosporales</taxon>
        <taxon>Streptomycetaceae</taxon>
        <taxon>Kitasatospora</taxon>
    </lineage>
</organism>
<dbReference type="eggNOG" id="ENOG502ZRU3">
    <property type="taxonomic scope" value="Bacteria"/>
</dbReference>
<keyword evidence="2" id="KW-1185">Reference proteome</keyword>
<dbReference type="AlphaFoldDB" id="E4N3Y7"/>
<dbReference type="EMBL" id="AP010968">
    <property type="protein sequence ID" value="BAJ31618.1"/>
    <property type="molecule type" value="Genomic_DNA"/>
</dbReference>
<accession>E4N3Y7</accession>
<reference evidence="1 2" key="1">
    <citation type="journal article" date="2010" name="DNA Res.">
        <title>Genome sequence of Kitasatospora setae NBRC 14216T: an evolutionary snapshot of the family Streptomycetaceae.</title>
        <authorList>
            <person name="Ichikawa N."/>
            <person name="Oguchi A."/>
            <person name="Ikeda H."/>
            <person name="Ishikawa J."/>
            <person name="Kitani S."/>
            <person name="Watanabe Y."/>
            <person name="Nakamura S."/>
            <person name="Katano Y."/>
            <person name="Kishi E."/>
            <person name="Sasagawa M."/>
            <person name="Ankai A."/>
            <person name="Fukui S."/>
            <person name="Hashimoto Y."/>
            <person name="Kamata S."/>
            <person name="Otoguro M."/>
            <person name="Tanikawa S."/>
            <person name="Nihira T."/>
            <person name="Horinouchi S."/>
            <person name="Ohnishi Y."/>
            <person name="Hayakawa M."/>
            <person name="Kuzuyama T."/>
            <person name="Arisawa A."/>
            <person name="Nomoto F."/>
            <person name="Miura H."/>
            <person name="Takahashi Y."/>
            <person name="Fujita N."/>
        </authorList>
    </citation>
    <scope>NUCLEOTIDE SEQUENCE [LARGE SCALE GENOMIC DNA]</scope>
    <source>
        <strain evidence="2">ATCC 33774 / DSM 43861 / JCM 3304 / KCC A-0304 / NBRC 14216 / KM-6054</strain>
    </source>
</reference>
<sequence length="68" mass="7089">MKLTRLAGECEKGTCPTVYGVDGTGDLIVQGYVVDSPEALEAIQVPPGEAAVRIPASLIRRLANAHLG</sequence>
<evidence type="ECO:0000313" key="1">
    <source>
        <dbReference type="EMBL" id="BAJ31618.1"/>
    </source>
</evidence>
<evidence type="ECO:0000313" key="2">
    <source>
        <dbReference type="Proteomes" id="UP000007076"/>
    </source>
</evidence>
<dbReference type="HOGENOM" id="CLU_178593_2_1_11"/>
<protein>
    <submittedName>
        <fullName evidence="1">Uncharacterized protein</fullName>
    </submittedName>
</protein>
<proteinExistence type="predicted"/>
<dbReference type="KEGG" id="ksk:KSE_58480"/>
<name>E4N3Y7_KITSK</name>
<dbReference type="Proteomes" id="UP000007076">
    <property type="component" value="Chromosome"/>
</dbReference>